<dbReference type="Proteomes" id="UP000078240">
    <property type="component" value="Unassembled WGS sequence"/>
</dbReference>
<accession>A0A179H280</accession>
<dbReference type="AlphaFoldDB" id="A0A179H280"/>
<dbReference type="EMBL" id="LSBH01000002">
    <property type="protein sequence ID" value="OAQ83660.1"/>
    <property type="molecule type" value="Genomic_DNA"/>
</dbReference>
<sequence>MGTRLCLRRPLPLRPVQGVFLLRPGLGGWSRGGKNAHANPLQFFVSLILAPSRGAGAGGLSPSRLHDAHHSTNARTVTALRVRLRLLAQPSHPATCVACSACAL</sequence>
<evidence type="ECO:0000313" key="1">
    <source>
        <dbReference type="EMBL" id="OAQ83660.1"/>
    </source>
</evidence>
<name>A0A179H280_PURLI</name>
<proteinExistence type="predicted"/>
<protein>
    <submittedName>
        <fullName evidence="1">Uncharacterized protein</fullName>
    </submittedName>
</protein>
<evidence type="ECO:0000313" key="2">
    <source>
        <dbReference type="Proteomes" id="UP000078240"/>
    </source>
</evidence>
<comment type="caution">
    <text evidence="1">The sequence shown here is derived from an EMBL/GenBank/DDBJ whole genome shotgun (WGS) entry which is preliminary data.</text>
</comment>
<organism evidence="1 2">
    <name type="scientific">Purpureocillium lilacinum</name>
    <name type="common">Paecilomyces lilacinus</name>
    <dbReference type="NCBI Taxonomy" id="33203"/>
    <lineage>
        <taxon>Eukaryota</taxon>
        <taxon>Fungi</taxon>
        <taxon>Dikarya</taxon>
        <taxon>Ascomycota</taxon>
        <taxon>Pezizomycotina</taxon>
        <taxon>Sordariomycetes</taxon>
        <taxon>Hypocreomycetidae</taxon>
        <taxon>Hypocreales</taxon>
        <taxon>Ophiocordycipitaceae</taxon>
        <taxon>Purpureocillium</taxon>
    </lineage>
</organism>
<reference evidence="1 2" key="1">
    <citation type="submission" date="2016-01" db="EMBL/GenBank/DDBJ databases">
        <title>Biosynthesis of antibiotic leucinostatins and their inhibition on Phytophthora in bio-control Purpureocillium lilacinum.</title>
        <authorList>
            <person name="Wang G."/>
            <person name="Liu Z."/>
            <person name="Lin R."/>
            <person name="Li E."/>
            <person name="Mao Z."/>
            <person name="Ling J."/>
            <person name="Yin W."/>
            <person name="Xie B."/>
        </authorList>
    </citation>
    <scope>NUCLEOTIDE SEQUENCE [LARGE SCALE GENOMIC DNA]</scope>
    <source>
        <strain evidence="1">PLBJ-1</strain>
    </source>
</reference>
<gene>
    <name evidence="1" type="ORF">VFPBJ_02428</name>
</gene>